<comment type="caution">
    <text evidence="2">The sequence shown here is derived from an EMBL/GenBank/DDBJ whole genome shotgun (WGS) entry which is preliminary data.</text>
</comment>
<feature type="transmembrane region" description="Helical" evidence="1">
    <location>
        <begin position="20"/>
        <end position="43"/>
    </location>
</feature>
<proteinExistence type="predicted"/>
<evidence type="ECO:0000313" key="2">
    <source>
        <dbReference type="EMBL" id="TSC92786.1"/>
    </source>
</evidence>
<evidence type="ECO:0000256" key="1">
    <source>
        <dbReference type="SAM" id="Phobius"/>
    </source>
</evidence>
<evidence type="ECO:0000313" key="3">
    <source>
        <dbReference type="Proteomes" id="UP000315689"/>
    </source>
</evidence>
<protein>
    <submittedName>
        <fullName evidence="2">Rod shape-determining protein MreD</fullName>
    </submittedName>
</protein>
<accession>A0A554LIS9</accession>
<sequence>MKQIIILLLAFVAIMTQVSVFSRLSILSNINIFLLTMIFLIFLKKENQALWWAGFGGVFLDIFSGLRFGIYTLIMICLWWLAMILRNKYFSQNLLSIIWIIFLAQIIFSVPTFILDISWWVFLETIFVNIAIAILLYLIFSKKINQ</sequence>
<organism evidence="2 3">
    <name type="scientific">Candidatus Berkelbacteria bacterium Licking1014_7</name>
    <dbReference type="NCBI Taxonomy" id="2017147"/>
    <lineage>
        <taxon>Bacteria</taxon>
        <taxon>Candidatus Berkelbacteria</taxon>
    </lineage>
</organism>
<dbReference type="Proteomes" id="UP000315689">
    <property type="component" value="Unassembled WGS sequence"/>
</dbReference>
<keyword evidence="1" id="KW-0472">Membrane</keyword>
<keyword evidence="1" id="KW-1133">Transmembrane helix</keyword>
<name>A0A554LIS9_9BACT</name>
<dbReference type="EMBL" id="VMGK01000014">
    <property type="protein sequence ID" value="TSC92786.1"/>
    <property type="molecule type" value="Genomic_DNA"/>
</dbReference>
<reference evidence="2 3" key="1">
    <citation type="submission" date="2017-07" db="EMBL/GenBank/DDBJ databases">
        <title>Mechanisms for carbon and nitrogen cycling indicate functional differentiation within the Candidate Phyla Radiation.</title>
        <authorList>
            <person name="Danczak R.E."/>
            <person name="Johnston M.D."/>
            <person name="Kenah C."/>
            <person name="Slattery M."/>
            <person name="Wrighton K.C."/>
            <person name="Wilkins M.J."/>
        </authorList>
    </citation>
    <scope>NUCLEOTIDE SEQUENCE [LARGE SCALE GENOMIC DNA]</scope>
    <source>
        <strain evidence="2">Licking1014_7</strain>
    </source>
</reference>
<feature type="transmembrane region" description="Helical" evidence="1">
    <location>
        <begin position="94"/>
        <end position="114"/>
    </location>
</feature>
<feature type="transmembrane region" description="Helical" evidence="1">
    <location>
        <begin position="120"/>
        <end position="140"/>
    </location>
</feature>
<keyword evidence="1" id="KW-0812">Transmembrane</keyword>
<feature type="transmembrane region" description="Helical" evidence="1">
    <location>
        <begin position="49"/>
        <end position="82"/>
    </location>
</feature>
<gene>
    <name evidence="2" type="ORF">CEN89_488</name>
</gene>
<dbReference type="AlphaFoldDB" id="A0A554LIS9"/>